<dbReference type="OMA" id="FRWHINL"/>
<dbReference type="Gene3D" id="3.30.160.60">
    <property type="entry name" value="Classic Zinc Finger"/>
    <property type="match status" value="3"/>
</dbReference>
<feature type="domain" description="C2H2-type" evidence="8">
    <location>
        <begin position="104"/>
        <end position="131"/>
    </location>
</feature>
<evidence type="ECO:0000256" key="2">
    <source>
        <dbReference type="ARBA" id="ARBA00022723"/>
    </source>
</evidence>
<dbReference type="GO" id="GO:0000978">
    <property type="term" value="F:RNA polymerase II cis-regulatory region sequence-specific DNA binding"/>
    <property type="evidence" value="ECO:0007669"/>
    <property type="project" value="TreeGrafter"/>
</dbReference>
<dbReference type="PROSITE" id="PS50157">
    <property type="entry name" value="ZINC_FINGER_C2H2_2"/>
    <property type="match status" value="3"/>
</dbReference>
<evidence type="ECO:0000313" key="9">
    <source>
        <dbReference type="Ensembl" id="ENSCCRP00000129924.1"/>
    </source>
</evidence>
<dbReference type="AlphaFoldDB" id="A0A9J7Z9Y0"/>
<dbReference type="Proteomes" id="UP001108240">
    <property type="component" value="Unplaced"/>
</dbReference>
<reference evidence="9" key="2">
    <citation type="submission" date="2025-09" db="UniProtKB">
        <authorList>
            <consortium name="Ensembl"/>
        </authorList>
    </citation>
    <scope>IDENTIFICATION</scope>
</reference>
<name>A0A9J7Z9Y0_CYPCA</name>
<accession>A0A9J7Z9Y0</accession>
<dbReference type="FunFam" id="3.30.160.60:FF:000912">
    <property type="entry name" value="Zinc finger protein 660"/>
    <property type="match status" value="1"/>
</dbReference>
<keyword evidence="6" id="KW-0539">Nucleus</keyword>
<dbReference type="InterPro" id="IPR013087">
    <property type="entry name" value="Znf_C2H2_type"/>
</dbReference>
<dbReference type="GO" id="GO:0008270">
    <property type="term" value="F:zinc ion binding"/>
    <property type="evidence" value="ECO:0007669"/>
    <property type="project" value="UniProtKB-KW"/>
</dbReference>
<dbReference type="Pfam" id="PF00096">
    <property type="entry name" value="zf-C2H2"/>
    <property type="match status" value="3"/>
</dbReference>
<evidence type="ECO:0000256" key="4">
    <source>
        <dbReference type="ARBA" id="ARBA00022771"/>
    </source>
</evidence>
<keyword evidence="4 7" id="KW-0863">Zinc-finger</keyword>
<dbReference type="PANTHER" id="PTHR23226:SF416">
    <property type="entry name" value="FI01424P"/>
    <property type="match status" value="1"/>
</dbReference>
<reference evidence="9" key="1">
    <citation type="submission" date="2025-08" db="UniProtKB">
        <authorList>
            <consortium name="Ensembl"/>
        </authorList>
    </citation>
    <scope>IDENTIFICATION</scope>
</reference>
<keyword evidence="10" id="KW-1185">Reference proteome</keyword>
<keyword evidence="5" id="KW-0862">Zinc</keyword>
<evidence type="ECO:0000259" key="8">
    <source>
        <dbReference type="PROSITE" id="PS50157"/>
    </source>
</evidence>
<dbReference type="SMART" id="SM00355">
    <property type="entry name" value="ZnF_C2H2"/>
    <property type="match status" value="3"/>
</dbReference>
<dbReference type="GO" id="GO:0000981">
    <property type="term" value="F:DNA-binding transcription factor activity, RNA polymerase II-specific"/>
    <property type="evidence" value="ECO:0007669"/>
    <property type="project" value="TreeGrafter"/>
</dbReference>
<protein>
    <recommendedName>
        <fullName evidence="8">C2H2-type domain-containing protein</fullName>
    </recommendedName>
</protein>
<keyword evidence="2" id="KW-0479">Metal-binding</keyword>
<dbReference type="InterPro" id="IPR036236">
    <property type="entry name" value="Znf_C2H2_sf"/>
</dbReference>
<dbReference type="PROSITE" id="PS00028">
    <property type="entry name" value="ZINC_FINGER_C2H2_1"/>
    <property type="match status" value="3"/>
</dbReference>
<feature type="domain" description="C2H2-type" evidence="8">
    <location>
        <begin position="76"/>
        <end position="103"/>
    </location>
</feature>
<dbReference type="PANTHER" id="PTHR23226">
    <property type="entry name" value="ZINC FINGER AND SCAN DOMAIN-CONTAINING"/>
    <property type="match status" value="1"/>
</dbReference>
<evidence type="ECO:0000256" key="6">
    <source>
        <dbReference type="ARBA" id="ARBA00023242"/>
    </source>
</evidence>
<sequence>MFVALPFRWHINLYWSPFALDLIPLKEESQQLNEMEEEDNYKKHHNFTGENLFNCSQTKKTYSQKRAQKTGPESHFTCQQCGKSFTTKGNLDAHTRIHTGEKPYTCQQCGKSFSTKGNLGAHMRIHTGEKPYTCKQCGKCFTKKGNLDHHLRIHTGKKP</sequence>
<dbReference type="GeneTree" id="ENSGT00940000154446"/>
<feature type="domain" description="C2H2-type" evidence="8">
    <location>
        <begin position="132"/>
        <end position="159"/>
    </location>
</feature>
<keyword evidence="3" id="KW-0677">Repeat</keyword>
<dbReference type="FunFam" id="3.30.160.60:FF:001270">
    <property type="entry name" value="zinc finger protein 583 isoform X1"/>
    <property type="match status" value="1"/>
</dbReference>
<evidence type="ECO:0000256" key="5">
    <source>
        <dbReference type="ARBA" id="ARBA00022833"/>
    </source>
</evidence>
<dbReference type="SUPFAM" id="SSF57667">
    <property type="entry name" value="beta-beta-alpha zinc fingers"/>
    <property type="match status" value="2"/>
</dbReference>
<dbReference type="GO" id="GO:0005634">
    <property type="term" value="C:nucleus"/>
    <property type="evidence" value="ECO:0007669"/>
    <property type="project" value="UniProtKB-SubCell"/>
</dbReference>
<evidence type="ECO:0000313" key="10">
    <source>
        <dbReference type="Proteomes" id="UP001108240"/>
    </source>
</evidence>
<organism evidence="9 10">
    <name type="scientific">Cyprinus carpio carpio</name>
    <dbReference type="NCBI Taxonomy" id="630221"/>
    <lineage>
        <taxon>Eukaryota</taxon>
        <taxon>Metazoa</taxon>
        <taxon>Chordata</taxon>
        <taxon>Craniata</taxon>
        <taxon>Vertebrata</taxon>
        <taxon>Euteleostomi</taxon>
        <taxon>Actinopterygii</taxon>
        <taxon>Neopterygii</taxon>
        <taxon>Teleostei</taxon>
        <taxon>Ostariophysi</taxon>
        <taxon>Cypriniformes</taxon>
        <taxon>Cyprinidae</taxon>
        <taxon>Cyprininae</taxon>
        <taxon>Cyprinus</taxon>
    </lineage>
</organism>
<dbReference type="FunFam" id="3.30.160.60:FF:003302">
    <property type="entry name" value="Zgc:171673"/>
    <property type="match status" value="1"/>
</dbReference>
<dbReference type="Ensembl" id="ENSCCRT00000184578.1">
    <property type="protein sequence ID" value="ENSCCRP00000129924.1"/>
    <property type="gene ID" value="ENSCCRG00000054810.1"/>
</dbReference>
<evidence type="ECO:0000256" key="7">
    <source>
        <dbReference type="PROSITE-ProRule" id="PRU00042"/>
    </source>
</evidence>
<proteinExistence type="predicted"/>
<comment type="subcellular location">
    <subcellularLocation>
        <location evidence="1">Nucleus</location>
    </subcellularLocation>
</comment>
<evidence type="ECO:0000256" key="1">
    <source>
        <dbReference type="ARBA" id="ARBA00004123"/>
    </source>
</evidence>
<evidence type="ECO:0000256" key="3">
    <source>
        <dbReference type="ARBA" id="ARBA00022737"/>
    </source>
</evidence>